<evidence type="ECO:0000259" key="10">
    <source>
        <dbReference type="PROSITE" id="PS51003"/>
    </source>
</evidence>
<evidence type="ECO:0000256" key="6">
    <source>
        <dbReference type="ARBA" id="ARBA00022989"/>
    </source>
</evidence>
<comment type="subcellular location">
    <subcellularLocation>
        <location evidence="1">Membrane</location>
        <topology evidence="1">Multi-pass membrane protein</topology>
    </subcellularLocation>
</comment>
<dbReference type="InterPro" id="IPR036150">
    <property type="entry name" value="Cyt_b/b6_C_sf"/>
</dbReference>
<keyword evidence="2" id="KW-0813">Transport</keyword>
<proteinExistence type="predicted"/>
<dbReference type="InterPro" id="IPR005870">
    <property type="entry name" value="Cyt_b6/f_cplx_suIV"/>
</dbReference>
<dbReference type="Gene3D" id="1.20.5.510">
    <property type="entry name" value="Single helix bin"/>
    <property type="match status" value="1"/>
</dbReference>
<evidence type="ECO:0000256" key="7">
    <source>
        <dbReference type="ARBA" id="ARBA00023136"/>
    </source>
</evidence>
<name>A0A0A0N295_9DINO</name>
<keyword evidence="7 9" id="KW-0472">Membrane</keyword>
<dbReference type="EMBL" id="JX094311">
    <property type="protein sequence ID" value="AGG19292.1"/>
    <property type="molecule type" value="Genomic_DNA"/>
</dbReference>
<evidence type="ECO:0000256" key="3">
    <source>
        <dbReference type="ARBA" id="ARBA00022531"/>
    </source>
</evidence>
<evidence type="ECO:0000256" key="9">
    <source>
        <dbReference type="SAM" id="Phobius"/>
    </source>
</evidence>
<feature type="transmembrane region" description="Helical" evidence="9">
    <location>
        <begin position="36"/>
        <end position="58"/>
    </location>
</feature>
<comment type="subunit">
    <text evidence="8">The 4 large subunits of the cytochrome b6-f complex are cytochrome b6, subunit IV (17 kDa polypeptide, PetD), cytochrome f and the Rieske protein, while the 4 small subunits are PetG, PetL, PetM and PetN. The complex functions as a dimer.</text>
</comment>
<dbReference type="Gene3D" id="1.10.287.980">
    <property type="entry name" value="plastocyanin oxidoreductase"/>
    <property type="match status" value="1"/>
</dbReference>
<accession>A0A0A0N295</accession>
<feature type="domain" description="Cytochrome b/b6 C-terminal region profile" evidence="10">
    <location>
        <begin position="35"/>
        <end position="158"/>
    </location>
</feature>
<dbReference type="SUPFAM" id="SSF81648">
    <property type="entry name" value="a domain/subunit of cytochrome bc1 complex (Ubiquinol-cytochrome c reductase)"/>
    <property type="match status" value="1"/>
</dbReference>
<evidence type="ECO:0000256" key="4">
    <source>
        <dbReference type="ARBA" id="ARBA00022692"/>
    </source>
</evidence>
<keyword evidence="11" id="KW-0150">Chloroplast</keyword>
<dbReference type="EMBL" id="JX094314">
    <property type="protein sequence ID" value="AGG19295.1"/>
    <property type="molecule type" value="Genomic_DNA"/>
</dbReference>
<dbReference type="EMBL" id="JX094313">
    <property type="protein sequence ID" value="AGG19294.1"/>
    <property type="molecule type" value="Genomic_DNA"/>
</dbReference>
<dbReference type="GO" id="GO:0009767">
    <property type="term" value="P:photosynthetic electron transport chain"/>
    <property type="evidence" value="ECO:0007669"/>
    <property type="project" value="InterPro"/>
</dbReference>
<evidence type="ECO:0000256" key="1">
    <source>
        <dbReference type="ARBA" id="ARBA00004141"/>
    </source>
</evidence>
<keyword evidence="6 9" id="KW-1133">Transmembrane helix</keyword>
<dbReference type="PROSITE" id="PS51003">
    <property type="entry name" value="CYTB_CTER"/>
    <property type="match status" value="1"/>
</dbReference>
<reference evidence="11" key="1">
    <citation type="journal article" date="2014" name="Genome Biol. Evol.">
        <title>Massive gene transfer and extensive RNA editing of a symbiotic dinoflagellate plastid genome.</title>
        <authorList>
            <person name="Mungpakdee S."/>
            <person name="Shinzato C."/>
            <person name="Takeuchi T."/>
            <person name="Kawashima T."/>
            <person name="Koyanagi R."/>
            <person name="Hisata K."/>
            <person name="Tanaka M."/>
            <person name="Goto H."/>
            <person name="Fujie M."/>
            <person name="Lin S."/>
            <person name="Satoh N."/>
            <person name="Shoguchi E."/>
        </authorList>
    </citation>
    <scope>NUCLEOTIDE SEQUENCE</scope>
    <source>
        <strain evidence="11">Mf1.05b</strain>
    </source>
</reference>
<feature type="transmembrane region" description="Helical" evidence="9">
    <location>
        <begin position="127"/>
        <end position="149"/>
    </location>
</feature>
<dbReference type="GO" id="GO:0016491">
    <property type="term" value="F:oxidoreductase activity"/>
    <property type="evidence" value="ECO:0007669"/>
    <property type="project" value="UniProtKB-UniRule"/>
</dbReference>
<keyword evidence="11" id="KW-0934">Plastid</keyword>
<dbReference type="PIRSF" id="PIRSF000033">
    <property type="entry name" value="B6f_17K"/>
    <property type="match status" value="1"/>
</dbReference>
<dbReference type="NCBIfam" id="TIGR01156">
    <property type="entry name" value="cytb6_f_IV"/>
    <property type="match status" value="1"/>
</dbReference>
<sequence length="158" mass="17317">MCVVKVANLKSCMLLAKLSCGMGHNSYGEAAWPNDIVYIFAVLIYGLGVLILGLSIACPLEIMSCSNAFSTPLEIVPEWYLLLCFNLLRIVTSKGIGVKEMVILVPIIVCLCIIENVSVYSNPFRRAIMVCVTLVYSIFAIWLSVGSLVRIDKALPLL</sequence>
<protein>
    <submittedName>
        <fullName evidence="11">Cytochrome b6/f complex subunit IV</fullName>
    </submittedName>
</protein>
<evidence type="ECO:0000256" key="8">
    <source>
        <dbReference type="ARBA" id="ARBA00025834"/>
    </source>
</evidence>
<keyword evidence="3" id="KW-0602">Photosynthesis</keyword>
<dbReference type="Pfam" id="PF00032">
    <property type="entry name" value="Cytochrom_B_C"/>
    <property type="match status" value="1"/>
</dbReference>
<dbReference type="InterPro" id="IPR005798">
    <property type="entry name" value="Cyt_b/b6_C"/>
</dbReference>
<keyword evidence="4 9" id="KW-0812">Transmembrane</keyword>
<dbReference type="AlphaFoldDB" id="A0A0A0N295"/>
<evidence type="ECO:0000256" key="2">
    <source>
        <dbReference type="ARBA" id="ARBA00022448"/>
    </source>
</evidence>
<organism evidence="11">
    <name type="scientific">Symbiodinium sp. Mf1.05b</name>
    <dbReference type="NCBI Taxonomy" id="1240977"/>
    <lineage>
        <taxon>Eukaryota</taxon>
        <taxon>Sar</taxon>
        <taxon>Alveolata</taxon>
        <taxon>Dinophyceae</taxon>
        <taxon>Suessiales</taxon>
        <taxon>Symbiodiniaceae</taxon>
        <taxon>Symbiodinium</taxon>
    </lineage>
</organism>
<dbReference type="EMBL" id="JX094312">
    <property type="protein sequence ID" value="AGG19293.1"/>
    <property type="molecule type" value="Genomic_DNA"/>
</dbReference>
<dbReference type="GO" id="GO:0009055">
    <property type="term" value="F:electron transfer activity"/>
    <property type="evidence" value="ECO:0007669"/>
    <property type="project" value="InterPro"/>
</dbReference>
<feature type="transmembrane region" description="Helical" evidence="9">
    <location>
        <begin position="102"/>
        <end position="120"/>
    </location>
</feature>
<geneLocation type="chloroplast" evidence="11"/>
<keyword evidence="5" id="KW-0249">Electron transport</keyword>
<evidence type="ECO:0000313" key="11">
    <source>
        <dbReference type="EMBL" id="AGG19295.1"/>
    </source>
</evidence>
<dbReference type="GO" id="GO:0042651">
    <property type="term" value="C:thylakoid membrane"/>
    <property type="evidence" value="ECO:0007669"/>
    <property type="project" value="InterPro"/>
</dbReference>
<gene>
    <name evidence="11" type="primary">petD</name>
</gene>
<evidence type="ECO:0000256" key="5">
    <source>
        <dbReference type="ARBA" id="ARBA00022982"/>
    </source>
</evidence>